<reference evidence="1 2" key="1">
    <citation type="submission" date="2023-07" db="EMBL/GenBank/DDBJ databases">
        <title>Pathogenic bacteria of pear tree diseases.</title>
        <authorList>
            <person name="Zhang Z."/>
            <person name="He L."/>
            <person name="Huang R."/>
        </authorList>
    </citation>
    <scope>NUCLEOTIDE SEQUENCE [LARGE SCALE GENOMIC DNA]</scope>
    <source>
        <strain evidence="1 2">DE2</strain>
        <plasmid evidence="1 2">unnamed1</plasmid>
    </source>
</reference>
<gene>
    <name evidence="1" type="ORF">Q3V30_21750</name>
</gene>
<dbReference type="KEGG" id="epi:Q3V30_21750"/>
<accession>A0AA50HSI9</accession>
<keyword evidence="2" id="KW-1185">Reference proteome</keyword>
<evidence type="ECO:0000313" key="1">
    <source>
        <dbReference type="EMBL" id="WLS81095.1"/>
    </source>
</evidence>
<protein>
    <submittedName>
        <fullName evidence="1">Uncharacterized protein</fullName>
    </submittedName>
</protein>
<sequence length="93" mass="10136">MSKLQVGDLAVIVSANVPENIGKIVELLIYLGPSKSDVSNEVAPAWYVKCEAGLVTTQGNKTMRGGVFIRRLMPLGGYENFHADLHYKEIADS</sequence>
<keyword evidence="1" id="KW-0614">Plasmid</keyword>
<dbReference type="Proteomes" id="UP001228139">
    <property type="component" value="Plasmid unnamed1"/>
</dbReference>
<geneLocation type="plasmid" evidence="1 2">
    <name>unnamed1</name>
</geneLocation>
<proteinExistence type="predicted"/>
<name>A0AA50HSI9_9GAMM</name>
<evidence type="ECO:0000313" key="2">
    <source>
        <dbReference type="Proteomes" id="UP001228139"/>
    </source>
</evidence>
<dbReference type="RefSeq" id="WP_306213341.1">
    <property type="nucleotide sequence ID" value="NZ_CP132354.1"/>
</dbReference>
<dbReference type="AlphaFoldDB" id="A0AA50HSI9"/>
<organism evidence="1 2">
    <name type="scientific">Erwinia pyri</name>
    <dbReference type="NCBI Taxonomy" id="3062598"/>
    <lineage>
        <taxon>Bacteria</taxon>
        <taxon>Pseudomonadati</taxon>
        <taxon>Pseudomonadota</taxon>
        <taxon>Gammaproteobacteria</taxon>
        <taxon>Enterobacterales</taxon>
        <taxon>Erwiniaceae</taxon>
        <taxon>Erwinia</taxon>
    </lineage>
</organism>
<dbReference type="EMBL" id="CP132354">
    <property type="protein sequence ID" value="WLS81095.1"/>
    <property type="molecule type" value="Genomic_DNA"/>
</dbReference>